<keyword evidence="3" id="KW-1185">Reference proteome</keyword>
<evidence type="ECO:0000313" key="2">
    <source>
        <dbReference type="EMBL" id="KAK5793987.1"/>
    </source>
</evidence>
<accession>A0ABR0NG43</accession>
<sequence length="154" mass="17474">MLVNNLSERFNKLILGARGKPILTMMETIKTKIMLLIVKKKEEAKKIKGILCPKIKKKLDLNMKDSLGFVPSHASEDRYQDLTGIPCMHAVAVIHVKDEYPETYVQTGYTKQTQLAIYSNFIRPVKRHKVGAHKQVVAQTQQQATPTQQKTATQ</sequence>
<evidence type="ECO:0000313" key="3">
    <source>
        <dbReference type="Proteomes" id="UP001358586"/>
    </source>
</evidence>
<dbReference type="Proteomes" id="UP001358586">
    <property type="component" value="Chromosome 10"/>
</dbReference>
<name>A0ABR0NG43_GOSAR</name>
<dbReference type="PANTHER" id="PTHR31973:SF187">
    <property type="entry name" value="MUTATOR TRANSPOSASE MUDRA PROTEIN"/>
    <property type="match status" value="1"/>
</dbReference>
<comment type="caution">
    <text evidence="2">The sequence shown here is derived from an EMBL/GenBank/DDBJ whole genome shotgun (WGS) entry which is preliminary data.</text>
</comment>
<evidence type="ECO:0000256" key="1">
    <source>
        <dbReference type="SAM" id="MobiDB-lite"/>
    </source>
</evidence>
<feature type="region of interest" description="Disordered" evidence="1">
    <location>
        <begin position="133"/>
        <end position="154"/>
    </location>
</feature>
<dbReference type="PANTHER" id="PTHR31973">
    <property type="entry name" value="POLYPROTEIN, PUTATIVE-RELATED"/>
    <property type="match status" value="1"/>
</dbReference>
<proteinExistence type="predicted"/>
<protein>
    <submittedName>
        <fullName evidence="2">Uncharacterized protein</fullName>
    </submittedName>
</protein>
<dbReference type="EMBL" id="JARKNE010000010">
    <property type="protein sequence ID" value="KAK5793987.1"/>
    <property type="molecule type" value="Genomic_DNA"/>
</dbReference>
<organism evidence="2 3">
    <name type="scientific">Gossypium arboreum</name>
    <name type="common">Tree cotton</name>
    <name type="synonym">Gossypium nanking</name>
    <dbReference type="NCBI Taxonomy" id="29729"/>
    <lineage>
        <taxon>Eukaryota</taxon>
        <taxon>Viridiplantae</taxon>
        <taxon>Streptophyta</taxon>
        <taxon>Embryophyta</taxon>
        <taxon>Tracheophyta</taxon>
        <taxon>Spermatophyta</taxon>
        <taxon>Magnoliopsida</taxon>
        <taxon>eudicotyledons</taxon>
        <taxon>Gunneridae</taxon>
        <taxon>Pentapetalae</taxon>
        <taxon>rosids</taxon>
        <taxon>malvids</taxon>
        <taxon>Malvales</taxon>
        <taxon>Malvaceae</taxon>
        <taxon>Malvoideae</taxon>
        <taxon>Gossypium</taxon>
    </lineage>
</organism>
<feature type="compositionally biased region" description="Low complexity" evidence="1">
    <location>
        <begin position="134"/>
        <end position="154"/>
    </location>
</feature>
<reference evidence="2 3" key="1">
    <citation type="submission" date="2023-03" db="EMBL/GenBank/DDBJ databases">
        <title>WGS of Gossypium arboreum.</title>
        <authorList>
            <person name="Yu D."/>
        </authorList>
    </citation>
    <scope>NUCLEOTIDE SEQUENCE [LARGE SCALE GENOMIC DNA]</scope>
    <source>
        <tissue evidence="2">Leaf</tissue>
    </source>
</reference>
<gene>
    <name evidence="2" type="ORF">PVK06_035175</name>
</gene>